<comment type="similarity">
    <text evidence="2">Belongs to the cation diffusion facilitator (CDF) transporter (TC 2.A.4) family. SLC30A subfamily.</text>
</comment>
<keyword evidence="6 8" id="KW-0472">Membrane</keyword>
<evidence type="ECO:0000256" key="6">
    <source>
        <dbReference type="ARBA" id="ARBA00023136"/>
    </source>
</evidence>
<feature type="region of interest" description="Disordered" evidence="7">
    <location>
        <begin position="270"/>
        <end position="291"/>
    </location>
</feature>
<dbReference type="AlphaFoldDB" id="A0A0D2WJV5"/>
<feature type="transmembrane region" description="Helical" evidence="8">
    <location>
        <begin position="52"/>
        <end position="76"/>
    </location>
</feature>
<evidence type="ECO:0000256" key="5">
    <source>
        <dbReference type="ARBA" id="ARBA00022989"/>
    </source>
</evidence>
<dbReference type="InterPro" id="IPR058533">
    <property type="entry name" value="Cation_efflux_TM"/>
</dbReference>
<accession>A0A0D2WJV5</accession>
<dbReference type="STRING" id="595528.A0A0D2WJV5"/>
<dbReference type="NCBIfam" id="TIGR01297">
    <property type="entry name" value="CDF"/>
    <property type="match status" value="1"/>
</dbReference>
<sequence>MVCRVRLFSMAPNFFYFSHFRHTPVVVRDHKFMSWLGGGCALLLQDAAGRKLVVFACLVLLFGLTELTVGILVNSLVLLTDAFHMISDLVSLVVGLVAVRISKKDANNKYTYGWGRAEIVGAFANGCILLAVCVFILLEAIHRFIELETIAQPMYVIIVGCIGFAMNIIGLALFHGHGHGHSHGGHGHGHSHGHSHSHSHGHSHEHKHGHSHEHGHSHSHASKQHGRLNLDESDSDDELVFEDDTPKSLLLHVDDDIHLSEHNKLREFTAGEEDADCDDPEHGSPNKRKRSSNTNLHAIFLHVAGDCLSSVGVIVSGVLEEYLPYDFRFYFDPAISVIISIVIAFSCIPLLRRCLRILLQRAPDHIPCGLIQEQIANIPAVDEVVTLNVWELSDTTVVGTVVVRVNAETSVRTVTESVRSIMTSHGIHHITVEPQF</sequence>
<dbReference type="InterPro" id="IPR027469">
    <property type="entry name" value="Cation_efflux_TMD_sf"/>
</dbReference>
<name>A0A0D2WJV5_CAPO3</name>
<evidence type="ECO:0000256" key="2">
    <source>
        <dbReference type="ARBA" id="ARBA00008873"/>
    </source>
</evidence>
<evidence type="ECO:0000313" key="11">
    <source>
        <dbReference type="Proteomes" id="UP000008743"/>
    </source>
</evidence>
<proteinExistence type="inferred from homology"/>
<feature type="compositionally biased region" description="Basic residues" evidence="7">
    <location>
        <begin position="180"/>
        <end position="226"/>
    </location>
</feature>
<feature type="transmembrane region" description="Helical" evidence="8">
    <location>
        <begin position="154"/>
        <end position="174"/>
    </location>
</feature>
<dbReference type="PhylomeDB" id="A0A0D2WJV5"/>
<dbReference type="InterPro" id="IPR002524">
    <property type="entry name" value="Cation_efflux"/>
</dbReference>
<dbReference type="Gene3D" id="1.20.1510.10">
    <property type="entry name" value="Cation efflux protein transmembrane domain"/>
    <property type="match status" value="2"/>
</dbReference>
<dbReference type="eggNOG" id="KOG1483">
    <property type="taxonomic scope" value="Eukaryota"/>
</dbReference>
<dbReference type="Proteomes" id="UP000008743">
    <property type="component" value="Unassembled WGS sequence"/>
</dbReference>
<dbReference type="SUPFAM" id="SSF161111">
    <property type="entry name" value="Cation efflux protein transmembrane domain-like"/>
    <property type="match status" value="1"/>
</dbReference>
<dbReference type="OrthoDB" id="9944568at2759"/>
<keyword evidence="4" id="KW-0862">Zinc</keyword>
<dbReference type="EMBL" id="KE346361">
    <property type="protein sequence ID" value="KJE90420.1"/>
    <property type="molecule type" value="Genomic_DNA"/>
</dbReference>
<dbReference type="GO" id="GO:0005385">
    <property type="term" value="F:zinc ion transmembrane transporter activity"/>
    <property type="evidence" value="ECO:0007669"/>
    <property type="project" value="TreeGrafter"/>
</dbReference>
<evidence type="ECO:0000256" key="8">
    <source>
        <dbReference type="SAM" id="Phobius"/>
    </source>
</evidence>
<evidence type="ECO:0000256" key="3">
    <source>
        <dbReference type="ARBA" id="ARBA00022692"/>
    </source>
</evidence>
<evidence type="ECO:0000256" key="1">
    <source>
        <dbReference type="ARBA" id="ARBA00004141"/>
    </source>
</evidence>
<evidence type="ECO:0000259" key="9">
    <source>
        <dbReference type="Pfam" id="PF01545"/>
    </source>
</evidence>
<feature type="transmembrane region" description="Helical" evidence="8">
    <location>
        <begin position="330"/>
        <end position="351"/>
    </location>
</feature>
<dbReference type="Pfam" id="PF01545">
    <property type="entry name" value="Cation_efflux"/>
    <property type="match status" value="1"/>
</dbReference>
<feature type="transmembrane region" description="Helical" evidence="8">
    <location>
        <begin position="296"/>
        <end position="318"/>
    </location>
</feature>
<feature type="domain" description="Cation efflux protein transmembrane" evidence="9">
    <location>
        <begin position="52"/>
        <end position="359"/>
    </location>
</feature>
<feature type="transmembrane region" description="Helical" evidence="8">
    <location>
        <begin position="82"/>
        <end position="101"/>
    </location>
</feature>
<dbReference type="GO" id="GO:0016020">
    <property type="term" value="C:membrane"/>
    <property type="evidence" value="ECO:0007669"/>
    <property type="project" value="UniProtKB-SubCell"/>
</dbReference>
<evidence type="ECO:0000256" key="7">
    <source>
        <dbReference type="SAM" id="MobiDB-lite"/>
    </source>
</evidence>
<keyword evidence="11" id="KW-1185">Reference proteome</keyword>
<dbReference type="PANTHER" id="PTHR45820">
    <property type="entry name" value="FI23527P1"/>
    <property type="match status" value="1"/>
</dbReference>
<dbReference type="InParanoid" id="A0A0D2WJV5"/>
<comment type="subcellular location">
    <subcellularLocation>
        <location evidence="1">Membrane</location>
        <topology evidence="1">Multi-pass membrane protein</topology>
    </subcellularLocation>
</comment>
<feature type="region of interest" description="Disordered" evidence="7">
    <location>
        <begin position="180"/>
        <end position="237"/>
    </location>
</feature>
<protein>
    <recommendedName>
        <fullName evidence="9">Cation efflux protein transmembrane domain-containing protein</fullName>
    </recommendedName>
</protein>
<reference evidence="11" key="1">
    <citation type="submission" date="2011-02" db="EMBL/GenBank/DDBJ databases">
        <title>The Genome Sequence of Capsaspora owczarzaki ATCC 30864.</title>
        <authorList>
            <person name="Russ C."/>
            <person name="Cuomo C."/>
            <person name="Burger G."/>
            <person name="Gray M.W."/>
            <person name="Holland P.W.H."/>
            <person name="King N."/>
            <person name="Lang F.B.F."/>
            <person name="Roger A.J."/>
            <person name="Ruiz-Trillo I."/>
            <person name="Young S.K."/>
            <person name="Zeng Q."/>
            <person name="Gargeya S."/>
            <person name="Alvarado L."/>
            <person name="Berlin A."/>
            <person name="Chapman S.B."/>
            <person name="Chen Z."/>
            <person name="Freedman E."/>
            <person name="Gellesch M."/>
            <person name="Goldberg J."/>
            <person name="Griggs A."/>
            <person name="Gujja S."/>
            <person name="Heilman E."/>
            <person name="Heiman D."/>
            <person name="Howarth C."/>
            <person name="Mehta T."/>
            <person name="Neiman D."/>
            <person name="Pearson M."/>
            <person name="Roberts A."/>
            <person name="Saif S."/>
            <person name="Shea T."/>
            <person name="Shenoy N."/>
            <person name="Sisk P."/>
            <person name="Stolte C."/>
            <person name="Sykes S."/>
            <person name="White J."/>
            <person name="Yandava C."/>
            <person name="Haas B."/>
            <person name="Nusbaum C."/>
            <person name="Birren B."/>
        </authorList>
    </citation>
    <scope>NUCLEOTIDE SEQUENCE</scope>
    <source>
        <strain evidence="11">ATCC 30864</strain>
    </source>
</reference>
<dbReference type="GO" id="GO:0006882">
    <property type="term" value="P:intracellular zinc ion homeostasis"/>
    <property type="evidence" value="ECO:0007669"/>
    <property type="project" value="TreeGrafter"/>
</dbReference>
<dbReference type="PANTHER" id="PTHR45820:SF4">
    <property type="entry name" value="ZINC TRANSPORTER 63C, ISOFORM F"/>
    <property type="match status" value="1"/>
</dbReference>
<evidence type="ECO:0000313" key="10">
    <source>
        <dbReference type="EMBL" id="KJE90420.1"/>
    </source>
</evidence>
<feature type="transmembrane region" description="Helical" evidence="8">
    <location>
        <begin position="122"/>
        <end position="142"/>
    </location>
</feature>
<organism evidence="10 11">
    <name type="scientific">Capsaspora owczarzaki (strain ATCC 30864)</name>
    <dbReference type="NCBI Taxonomy" id="595528"/>
    <lineage>
        <taxon>Eukaryota</taxon>
        <taxon>Filasterea</taxon>
        <taxon>Capsaspora</taxon>
    </lineage>
</organism>
<keyword evidence="5 8" id="KW-1133">Transmembrane helix</keyword>
<keyword evidence="3 8" id="KW-0812">Transmembrane</keyword>
<gene>
    <name evidence="10" type="ORF">CAOG_001736</name>
</gene>
<evidence type="ECO:0000256" key="4">
    <source>
        <dbReference type="ARBA" id="ARBA00022833"/>
    </source>
</evidence>
<feature type="compositionally biased region" description="Acidic residues" evidence="7">
    <location>
        <begin position="270"/>
        <end position="279"/>
    </location>
</feature>